<feature type="domain" description="DUF4190" evidence="2">
    <location>
        <begin position="20"/>
        <end position="82"/>
    </location>
</feature>
<proteinExistence type="predicted"/>
<feature type="transmembrane region" description="Helical" evidence="1">
    <location>
        <begin position="63"/>
        <end position="86"/>
    </location>
</feature>
<feature type="transmembrane region" description="Helical" evidence="1">
    <location>
        <begin position="20"/>
        <end position="51"/>
    </location>
</feature>
<dbReference type="EMBL" id="JAINZZ010000041">
    <property type="protein sequence ID" value="MBY8881092.1"/>
    <property type="molecule type" value="Genomic_DNA"/>
</dbReference>
<reference evidence="3 4" key="1">
    <citation type="submission" date="2021-08" db="EMBL/GenBank/DDBJ databases">
        <title>WGS of actinomycetes from Thailand.</title>
        <authorList>
            <person name="Thawai C."/>
        </authorList>
    </citation>
    <scope>NUCLEOTIDE SEQUENCE [LARGE SCALE GENOMIC DNA]</scope>
    <source>
        <strain evidence="3 4">PLK6-54</strain>
    </source>
</reference>
<keyword evidence="4" id="KW-1185">Reference proteome</keyword>
<dbReference type="InterPro" id="IPR055338">
    <property type="entry name" value="YqfX-like"/>
</dbReference>
<dbReference type="PANTHER" id="PTHR40040:SF1">
    <property type="entry name" value="MEMBRANE PROTEIN"/>
    <property type="match status" value="1"/>
</dbReference>
<accession>A0ABS7QD40</accession>
<protein>
    <submittedName>
        <fullName evidence="3">DUF4190 domain-containing protein</fullName>
    </submittedName>
</protein>
<evidence type="ECO:0000313" key="4">
    <source>
        <dbReference type="Proteomes" id="UP000778578"/>
    </source>
</evidence>
<sequence length="96" mass="9786">MTYSYGTSRSPQARAKSNPMAVAALVCGIVGLFVLSVVLGPLAIVFGSLGMRNADRGAARNHGIALAGVILGAIDVVLFVIAMIAVSNGGFSWHIG</sequence>
<keyword evidence="1" id="KW-1133">Transmembrane helix</keyword>
<keyword evidence="1" id="KW-0812">Transmembrane</keyword>
<dbReference type="PANTHER" id="PTHR40040">
    <property type="entry name" value="SMALL HYDROPHOBIC PROTEIN-RELATED"/>
    <property type="match status" value="1"/>
</dbReference>
<keyword evidence="1" id="KW-0472">Membrane</keyword>
<dbReference type="Proteomes" id="UP000778578">
    <property type="component" value="Unassembled WGS sequence"/>
</dbReference>
<evidence type="ECO:0000259" key="2">
    <source>
        <dbReference type="Pfam" id="PF13828"/>
    </source>
</evidence>
<evidence type="ECO:0000313" key="3">
    <source>
        <dbReference type="EMBL" id="MBY8881092.1"/>
    </source>
</evidence>
<evidence type="ECO:0000256" key="1">
    <source>
        <dbReference type="SAM" id="Phobius"/>
    </source>
</evidence>
<name>A0ABS7QD40_9ACTN</name>
<dbReference type="Pfam" id="PF13828">
    <property type="entry name" value="DUF4190"/>
    <property type="match status" value="1"/>
</dbReference>
<dbReference type="RefSeq" id="WP_222966792.1">
    <property type="nucleotide sequence ID" value="NZ_JAINZZ010000041.1"/>
</dbReference>
<comment type="caution">
    <text evidence="3">The sequence shown here is derived from an EMBL/GenBank/DDBJ whole genome shotgun (WGS) entry which is preliminary data.</text>
</comment>
<organism evidence="3 4">
    <name type="scientific">Actinacidiphila acidipaludis</name>
    <dbReference type="NCBI Taxonomy" id="2873382"/>
    <lineage>
        <taxon>Bacteria</taxon>
        <taxon>Bacillati</taxon>
        <taxon>Actinomycetota</taxon>
        <taxon>Actinomycetes</taxon>
        <taxon>Kitasatosporales</taxon>
        <taxon>Streptomycetaceae</taxon>
        <taxon>Actinacidiphila</taxon>
    </lineage>
</organism>
<dbReference type="InterPro" id="IPR025241">
    <property type="entry name" value="DUF4190"/>
</dbReference>
<gene>
    <name evidence="3" type="ORF">K7862_26135</name>
</gene>